<dbReference type="PANTHER" id="PTHR48011">
    <property type="entry name" value="CCR4-NOT TRANSCRIPTIONAL COMPLEX SUBUNIT CAF120-RELATED"/>
    <property type="match status" value="1"/>
</dbReference>
<evidence type="ECO:0000259" key="2">
    <source>
        <dbReference type="PROSITE" id="PS50011"/>
    </source>
</evidence>
<keyword evidence="1" id="KW-0812">Transmembrane</keyword>
<dbReference type="EMBL" id="CAXAQS010000068">
    <property type="protein sequence ID" value="CAK9249921.1"/>
    <property type="molecule type" value="Genomic_DNA"/>
</dbReference>
<comment type="caution">
    <text evidence="3">The sequence shown here is derived from an EMBL/GenBank/DDBJ whole genome shotgun (WGS) entry which is preliminary data.</text>
</comment>
<dbReference type="Pfam" id="PF05721">
    <property type="entry name" value="PhyH"/>
    <property type="match status" value="1"/>
</dbReference>
<keyword evidence="1" id="KW-1133">Transmembrane helix</keyword>
<keyword evidence="1" id="KW-0472">Membrane</keyword>
<dbReference type="SMART" id="SM00220">
    <property type="entry name" value="S_TKc"/>
    <property type="match status" value="1"/>
</dbReference>
<gene>
    <name evidence="3" type="ORF">CSSPJE1EN1_LOCUS25299</name>
</gene>
<protein>
    <recommendedName>
        <fullName evidence="2">Protein kinase domain-containing protein</fullName>
    </recommendedName>
</protein>
<dbReference type="InterPro" id="IPR000719">
    <property type="entry name" value="Prot_kinase_dom"/>
</dbReference>
<dbReference type="SUPFAM" id="SSF51197">
    <property type="entry name" value="Clavaminate synthase-like"/>
    <property type="match status" value="1"/>
</dbReference>
<dbReference type="SUPFAM" id="SSF56112">
    <property type="entry name" value="Protein kinase-like (PK-like)"/>
    <property type="match status" value="1"/>
</dbReference>
<proteinExistence type="predicted"/>
<sequence>MSKKWAPAENQIIKDDQMRRQVLTEGAIKTSNIGQDAIAKLKAAFEHYHDFNEHGMFYSLYSKDSRYRTETNDIIAKTLRGVFDQYFTGYKSSFNLFIIKGPETNEEFFIHQDPSYIDELKYSPLHVWIPLDDITADNGALCFVPRSHQFFSPYRNISFDPPFEHIRPFVRQYMQPVYVQAGEMLVFDPRLLHNSLPNKTGEKRVVILCGLFPKEAEIVSCYKDVEVENSPIELFRQSEDFFTTYPDFFETCRMRPTVGERIGTKTYDQGFISELQFADLCARYGVKPVNFLKTEEVASSGPYSRVFHATDALLQRDICIKLFRKELVAGSPLIRELSRAGVFFHPNVCAFYDLVEIEETNVIGEVEIQPIGILEYMNGGTITDYVAKYAPDAQHLQKLIKDIIKGLSYLHSIGKPHLDVKPGNLLIKLAEGEPVAKVTDFLNSENLHTRSVPIAIDPQQLCYRAPECFESSYGEQTMRADIWSLGVIVYELVTGRKLFWMEGDTVEKAIRNVCYTDHWSQVHELPEPYLSFVKKCLVRNVGDRQVSLEELTLILDGFTAEERSPVIAVANVKQETPAPEAVIAPLARDADMAAPTAKRSGGLSVPIVIGALLILAGISAFIWKVASDRDYSPANNAAGAIAKTDTVRIAASGIDTSGILAAAAPRVVHDTVRLVQMRQRPMRAAYAAPARATDIAEGKQVNNPDVKVKVMPTLPYFEFLYRGKAYYFDLQTPLMSNEEYELYCENAAITALGKNTFYLKPTQAGTIDVMVLEKGTHAKLAERIYTVNAKALPVATIGDDISGGFVSPKMLLAKLTMQARSDNGSYKIKSFHMTCASGACDIQDASDNGSFNSSMIKFLRNVKSGEKLYFDNIVAEDENGQSVKLDPFQITTY</sequence>
<reference evidence="3" key="1">
    <citation type="submission" date="2024-02" db="EMBL/GenBank/DDBJ databases">
        <authorList>
            <consortium name="ELIXIR-Norway"/>
            <consortium name="Elixir Norway"/>
        </authorList>
    </citation>
    <scope>NUCLEOTIDE SEQUENCE</scope>
</reference>
<dbReference type="PROSITE" id="PS50011">
    <property type="entry name" value="PROTEIN_KINASE_DOM"/>
    <property type="match status" value="1"/>
</dbReference>
<keyword evidence="4" id="KW-1185">Reference proteome</keyword>
<dbReference type="Pfam" id="PF00069">
    <property type="entry name" value="Pkinase"/>
    <property type="match status" value="1"/>
</dbReference>
<evidence type="ECO:0000256" key="1">
    <source>
        <dbReference type="SAM" id="Phobius"/>
    </source>
</evidence>
<dbReference type="InterPro" id="IPR052751">
    <property type="entry name" value="Plant_MAPKKK"/>
</dbReference>
<evidence type="ECO:0000313" key="4">
    <source>
        <dbReference type="Proteomes" id="UP001497444"/>
    </source>
</evidence>
<dbReference type="PANTHER" id="PTHR48011:SF4">
    <property type="entry name" value="MITOGEN-ACTIVATED PROTEIN KINASE KINASE KINASE 19"/>
    <property type="match status" value="1"/>
</dbReference>
<dbReference type="Proteomes" id="UP001497444">
    <property type="component" value="Unassembled WGS sequence"/>
</dbReference>
<dbReference type="InterPro" id="IPR008775">
    <property type="entry name" value="Phytyl_CoA_dOase-like"/>
</dbReference>
<feature type="transmembrane region" description="Helical" evidence="1">
    <location>
        <begin position="603"/>
        <end position="623"/>
    </location>
</feature>
<organism evidence="3 4">
    <name type="scientific">Sphagnum jensenii</name>
    <dbReference type="NCBI Taxonomy" id="128206"/>
    <lineage>
        <taxon>Eukaryota</taxon>
        <taxon>Viridiplantae</taxon>
        <taxon>Streptophyta</taxon>
        <taxon>Embryophyta</taxon>
        <taxon>Bryophyta</taxon>
        <taxon>Sphagnophytina</taxon>
        <taxon>Sphagnopsida</taxon>
        <taxon>Sphagnales</taxon>
        <taxon>Sphagnaceae</taxon>
        <taxon>Sphagnum</taxon>
    </lineage>
</organism>
<dbReference type="Gene3D" id="2.60.120.620">
    <property type="entry name" value="q2cbj1_9rhob like domain"/>
    <property type="match status" value="1"/>
</dbReference>
<accession>A0ABP0V696</accession>
<dbReference type="Gene3D" id="1.10.510.10">
    <property type="entry name" value="Transferase(Phosphotransferase) domain 1"/>
    <property type="match status" value="1"/>
</dbReference>
<evidence type="ECO:0000313" key="3">
    <source>
        <dbReference type="EMBL" id="CAK9249921.1"/>
    </source>
</evidence>
<feature type="domain" description="Protein kinase" evidence="2">
    <location>
        <begin position="292"/>
        <end position="559"/>
    </location>
</feature>
<name>A0ABP0V696_9BRYO</name>
<dbReference type="InterPro" id="IPR011009">
    <property type="entry name" value="Kinase-like_dom_sf"/>
</dbReference>